<dbReference type="PROSITE" id="PS51009">
    <property type="entry name" value="CYTCII"/>
    <property type="match status" value="1"/>
</dbReference>
<keyword evidence="4" id="KW-0249">Electron transport</keyword>
<evidence type="ECO:0000256" key="5">
    <source>
        <dbReference type="ARBA" id="ARBA00023004"/>
    </source>
</evidence>
<gene>
    <name evidence="7" type="ORF">V6U78_07165</name>
</gene>
<evidence type="ECO:0000256" key="2">
    <source>
        <dbReference type="ARBA" id="ARBA00022617"/>
    </source>
</evidence>
<dbReference type="PIRSF" id="PIRSF000027">
    <property type="entry name" value="Cytc_c_prime"/>
    <property type="match status" value="1"/>
</dbReference>
<dbReference type="Gene3D" id="1.20.120.10">
    <property type="entry name" value="Cytochrome c/b562"/>
    <property type="match status" value="1"/>
</dbReference>
<keyword evidence="6" id="KW-0732">Signal</keyword>
<dbReference type="InterPro" id="IPR012127">
    <property type="entry name" value="Cyt_c_prime"/>
</dbReference>
<feature type="signal peptide" evidence="6">
    <location>
        <begin position="1"/>
        <end position="23"/>
    </location>
</feature>
<comment type="caution">
    <text evidence="7">The sequence shown here is derived from an EMBL/GenBank/DDBJ whole genome shotgun (WGS) entry which is preliminary data.</text>
</comment>
<evidence type="ECO:0000256" key="3">
    <source>
        <dbReference type="ARBA" id="ARBA00022723"/>
    </source>
</evidence>
<evidence type="ECO:0000256" key="4">
    <source>
        <dbReference type="ARBA" id="ARBA00022982"/>
    </source>
</evidence>
<dbReference type="Pfam" id="PF01322">
    <property type="entry name" value="Cytochrom_C_2"/>
    <property type="match status" value="1"/>
</dbReference>
<keyword evidence="5" id="KW-0408">Iron</keyword>
<evidence type="ECO:0000313" key="8">
    <source>
        <dbReference type="Proteomes" id="UP001621714"/>
    </source>
</evidence>
<keyword evidence="3" id="KW-0479">Metal-binding</keyword>
<organism evidence="7 8">
    <name type="scientific">Marinospirillum alkalitolerans</name>
    <dbReference type="NCBI Taxonomy" id="3123374"/>
    <lineage>
        <taxon>Bacteria</taxon>
        <taxon>Pseudomonadati</taxon>
        <taxon>Pseudomonadota</taxon>
        <taxon>Gammaproteobacteria</taxon>
        <taxon>Oceanospirillales</taxon>
        <taxon>Oceanospirillaceae</taxon>
        <taxon>Marinospirillum</taxon>
    </lineage>
</organism>
<keyword evidence="2" id="KW-0349">Heme</keyword>
<feature type="chain" id="PRO_5045656435" evidence="6">
    <location>
        <begin position="24"/>
        <end position="154"/>
    </location>
</feature>
<name>A0ABW8PWZ7_9GAMM</name>
<proteinExistence type="predicted"/>
<dbReference type="Proteomes" id="UP001621714">
    <property type="component" value="Unassembled WGS sequence"/>
</dbReference>
<keyword evidence="8" id="KW-1185">Reference proteome</keyword>
<dbReference type="RefSeq" id="WP_405338898.1">
    <property type="nucleotide sequence ID" value="NZ_JBANFI010000004.1"/>
</dbReference>
<evidence type="ECO:0000256" key="1">
    <source>
        <dbReference type="ARBA" id="ARBA00022448"/>
    </source>
</evidence>
<accession>A0ABW8PWZ7</accession>
<dbReference type="InterPro" id="IPR002321">
    <property type="entry name" value="Cyt_c_II"/>
</dbReference>
<reference evidence="7 8" key="1">
    <citation type="submission" date="2024-02" db="EMBL/GenBank/DDBJ databases">
        <title>Marinospirillum sp. MEB 164 isolated from Lonar lake sediment.</title>
        <authorList>
            <person name="Joshi A."/>
            <person name="Thite S."/>
        </authorList>
    </citation>
    <scope>NUCLEOTIDE SEQUENCE [LARGE SCALE GENOMIC DNA]</scope>
    <source>
        <strain evidence="7 8">MEB164</strain>
    </source>
</reference>
<dbReference type="EMBL" id="JBANFI010000004">
    <property type="protein sequence ID" value="MFK7160814.1"/>
    <property type="molecule type" value="Genomic_DNA"/>
</dbReference>
<sequence length="154" mass="16625">MLKQLKTLAVAGLMGLTATSAQASAFDPEDAVKYRQALYQVMSAQMNVMGAMLQGRQEFSAEAVNERARNIGMAGSLLGETYFPETADVDSSRLLSRAWSDMSGFQAKGAEFGQALTALIEASSQEGFDVRQARSAIGAVQRGCRSCHDDYRAR</sequence>
<dbReference type="SUPFAM" id="SSF47175">
    <property type="entry name" value="Cytochromes"/>
    <property type="match status" value="1"/>
</dbReference>
<dbReference type="InterPro" id="IPR010980">
    <property type="entry name" value="Cyt_c/b562"/>
</dbReference>
<keyword evidence="1" id="KW-0813">Transport</keyword>
<evidence type="ECO:0000256" key="6">
    <source>
        <dbReference type="SAM" id="SignalP"/>
    </source>
</evidence>
<protein>
    <submittedName>
        <fullName evidence="7">Cytochrome c</fullName>
    </submittedName>
</protein>
<evidence type="ECO:0000313" key="7">
    <source>
        <dbReference type="EMBL" id="MFK7160814.1"/>
    </source>
</evidence>